<dbReference type="Gene3D" id="1.10.3230.10">
    <property type="entry name" value="YqbG-like"/>
    <property type="match status" value="1"/>
</dbReference>
<protein>
    <submittedName>
        <fullName evidence="1">Head Tail Connector Protein</fullName>
    </submittedName>
</protein>
<name>A0A8S5MAB2_9CAUD</name>
<reference evidence="1" key="1">
    <citation type="journal article" date="2021" name="Proc. Natl. Acad. Sci. U.S.A.">
        <title>A Catalog of Tens of Thousands of Viruses from Human Metagenomes Reveals Hidden Associations with Chronic Diseases.</title>
        <authorList>
            <person name="Tisza M.J."/>
            <person name="Buck C.B."/>
        </authorList>
    </citation>
    <scope>NUCLEOTIDE SEQUENCE</scope>
    <source>
        <strain evidence="1">CtRPH1</strain>
    </source>
</reference>
<accession>A0A8S5MAB2</accession>
<sequence length="144" mass="15153">MVYADYTYYAGTYMGAVSEGDFPRLAVRASSYIDYYTRNKAADNADLDAVKMCCCALVDKYAVIEAAQALAQKNLANAAAGDAEIKSETVGGYSRTLATGGESALSALNATDGAKKLLAAVCNEYLANTGLLYRGGCSCTHPTR</sequence>
<proteinExistence type="predicted"/>
<dbReference type="EMBL" id="BK014862">
    <property type="protein sequence ID" value="DAD79245.1"/>
    <property type="molecule type" value="Genomic_DNA"/>
</dbReference>
<evidence type="ECO:0000313" key="1">
    <source>
        <dbReference type="EMBL" id="DAD79245.1"/>
    </source>
</evidence>
<dbReference type="InterPro" id="IPR013514">
    <property type="entry name" value="DUF3199_YqbG"/>
</dbReference>
<dbReference type="InterPro" id="IPR036558">
    <property type="entry name" value="YqbG-like_sf"/>
</dbReference>
<dbReference type="CDD" id="cd08053">
    <property type="entry name" value="Yqbg"/>
    <property type="match status" value="1"/>
</dbReference>
<organism evidence="1">
    <name type="scientific">Myoviridae sp. ctRPH1</name>
    <dbReference type="NCBI Taxonomy" id="2826650"/>
    <lineage>
        <taxon>Viruses</taxon>
        <taxon>Duplodnaviria</taxon>
        <taxon>Heunggongvirae</taxon>
        <taxon>Uroviricota</taxon>
        <taxon>Caudoviricetes</taxon>
    </lineage>
</organism>